<protein>
    <submittedName>
        <fullName evidence="1">Uncharacterized protein</fullName>
    </submittedName>
</protein>
<organism evidence="1 2">
    <name type="scientific">Pelobates cultripes</name>
    <name type="common">Western spadefoot toad</name>
    <dbReference type="NCBI Taxonomy" id="61616"/>
    <lineage>
        <taxon>Eukaryota</taxon>
        <taxon>Metazoa</taxon>
        <taxon>Chordata</taxon>
        <taxon>Craniata</taxon>
        <taxon>Vertebrata</taxon>
        <taxon>Euteleostomi</taxon>
        <taxon>Amphibia</taxon>
        <taxon>Batrachia</taxon>
        <taxon>Anura</taxon>
        <taxon>Pelobatoidea</taxon>
        <taxon>Pelobatidae</taxon>
        <taxon>Pelobates</taxon>
    </lineage>
</organism>
<dbReference type="Pfam" id="PF15160">
    <property type="entry name" value="SASRP1"/>
    <property type="match status" value="2"/>
</dbReference>
<keyword evidence="2" id="KW-1185">Reference proteome</keyword>
<name>A0AAD1R9H9_PELCU</name>
<dbReference type="PANTHER" id="PTHR35845:SF1">
    <property type="entry name" value="SPERMATOGENESIS-ASSOCIATED SERINE-RICH PROTEIN 1"/>
    <property type="match status" value="1"/>
</dbReference>
<accession>A0AAD1R9H9</accession>
<evidence type="ECO:0000313" key="1">
    <source>
        <dbReference type="EMBL" id="CAH2245750.1"/>
    </source>
</evidence>
<dbReference type="InterPro" id="IPR029165">
    <property type="entry name" value="SASRP1"/>
</dbReference>
<dbReference type="PANTHER" id="PTHR35845">
    <property type="entry name" value="SPERMATOGENESIS-ASSOCIATED SERINE-RICH PROTEIN 1"/>
    <property type="match status" value="1"/>
</dbReference>
<evidence type="ECO:0000313" key="2">
    <source>
        <dbReference type="Proteomes" id="UP001295444"/>
    </source>
</evidence>
<dbReference type="Proteomes" id="UP001295444">
    <property type="component" value="Chromosome 02"/>
</dbReference>
<proteinExistence type="predicted"/>
<sequence>MPCMWSITQRIRSPYMTNDKNMFPKENLAELGEGQLAKVPKKLLYENQPKSTNYQGIPQTHFTQQSGAYDRNVIRDGAFFPDSAFITEQAFPEKKRGRAAAFYPGDDNLSMDNTQHPVSNRTMAPVGRASTEMALISNMLAAYSFITVKEMDIKELMQHGCDTKTSVRLQDWFYDPDEEYAKRISLPPIKYIMSTHPNCDLNWKPTARWLPSPRYSDAPFPHIKDCKFPERIKLLRSYPRSKSGIHPEWTFYPTLGFPFTYHDGKRCTFQGIHFSNRASEDRQILPACLGRKKKVIDPRNGIPEANPGDKPFHTPEYSSNFHKFGSTRPLVNFKSSYKVKADTFIPLLKMPQTPCVSCVLSLPQPVQTKRESYHRVIQADSRLGEGSVRYCLQKGMVLRALMPTICTHSPTGKVSVMCVCYESVMSLPRPAQNFIDWFYDPDEDCDLNWKPTARWLPSPRYSDAPFPHIKDCKFPERIKLLRSYPRSKSGIHPEWTFYPTLGFPFTYHDGKRCTFQGIHFSNRASEDRQILPACLGRKKKVIDPRNGIPEANPGDKPFHTPEYSSNFHKFGSTRPLVNFKSSYKVKADTFIPLLKMPQTPCVPYRIKAQHQIKKEEKREVEELNDWKPSTRSFHFDIPSTVQKT</sequence>
<gene>
    <name evidence="1" type="ORF">PECUL_23A043094</name>
</gene>
<dbReference type="EMBL" id="OW240913">
    <property type="protein sequence ID" value="CAH2245750.1"/>
    <property type="molecule type" value="Genomic_DNA"/>
</dbReference>
<dbReference type="AlphaFoldDB" id="A0AAD1R9H9"/>
<reference evidence="1" key="1">
    <citation type="submission" date="2022-03" db="EMBL/GenBank/DDBJ databases">
        <authorList>
            <person name="Alioto T."/>
            <person name="Alioto T."/>
            <person name="Gomez Garrido J."/>
        </authorList>
    </citation>
    <scope>NUCLEOTIDE SEQUENCE</scope>
</reference>